<reference evidence="9 10" key="1">
    <citation type="journal article" date="2013" name="Front. Microbiol.">
        <title>The genome of the endophytic bacterium H. frisingense GSF30(T) identifies diverse strategies in the Herbaspirillum genus to interact with plants.</title>
        <authorList>
            <person name="Straub D."/>
            <person name="Rothballer M."/>
            <person name="Hartmann A."/>
            <person name="Ludewig U."/>
        </authorList>
    </citation>
    <scope>NUCLEOTIDE SEQUENCE [LARGE SCALE GENOMIC DNA]</scope>
    <source>
        <strain evidence="9 10">GSF30</strain>
    </source>
</reference>
<dbReference type="GO" id="GO:0005886">
    <property type="term" value="C:plasma membrane"/>
    <property type="evidence" value="ECO:0007669"/>
    <property type="project" value="UniProtKB-SubCell"/>
</dbReference>
<organism evidence="9 10">
    <name type="scientific">Herbaspirillum frisingense GSF30</name>
    <dbReference type="NCBI Taxonomy" id="864073"/>
    <lineage>
        <taxon>Bacteria</taxon>
        <taxon>Pseudomonadati</taxon>
        <taxon>Pseudomonadota</taxon>
        <taxon>Betaproteobacteria</taxon>
        <taxon>Burkholderiales</taxon>
        <taxon>Oxalobacteraceae</taxon>
        <taxon>Herbaspirillum</taxon>
    </lineage>
</organism>
<comment type="caution">
    <text evidence="9">The sequence shown here is derived from an EMBL/GenBank/DDBJ whole genome shotgun (WGS) entry which is preliminary data.</text>
</comment>
<accession>A0AAI9IGN6</accession>
<proteinExistence type="inferred from homology"/>
<feature type="transmembrane region" description="Helical" evidence="7">
    <location>
        <begin position="20"/>
        <end position="40"/>
    </location>
</feature>
<evidence type="ECO:0000256" key="7">
    <source>
        <dbReference type="RuleBase" id="RU363032"/>
    </source>
</evidence>
<dbReference type="SUPFAM" id="SSF161098">
    <property type="entry name" value="MetI-like"/>
    <property type="match status" value="1"/>
</dbReference>
<keyword evidence="4 7" id="KW-0812">Transmembrane</keyword>
<comment type="similarity">
    <text evidence="7">Belongs to the binding-protein-dependent transport system permease family.</text>
</comment>
<dbReference type="Pfam" id="PF00528">
    <property type="entry name" value="BPD_transp_1"/>
    <property type="match status" value="1"/>
</dbReference>
<dbReference type="Gene3D" id="1.10.3720.10">
    <property type="entry name" value="MetI-like"/>
    <property type="match status" value="1"/>
</dbReference>
<feature type="transmembrane region" description="Helical" evidence="7">
    <location>
        <begin position="116"/>
        <end position="134"/>
    </location>
</feature>
<name>A0AAI9IGN6_9BURK</name>
<comment type="subcellular location">
    <subcellularLocation>
        <location evidence="1 7">Cell membrane</location>
        <topology evidence="1 7">Multi-pass membrane protein</topology>
    </subcellularLocation>
</comment>
<gene>
    <name evidence="9" type="ORF">HFRIS_005068</name>
</gene>
<sequence length="273" mass="30117">MMPFYRRSHEQRAPRDRHPVSPVLRGWVLPIVLVLLWWLAARLHWSDSPLLVPPGKVWDTAVQQLLSGELVSALAASLRRDLIGLAIGVSAGLVFGIAFGLSRLFEKMIGPTFHTLKQISLFAWIPLLSVWFGLGDAAKVAFLSLAAFFPVVLNTFEGIRSVPGELIEAARVLKFTRRQWLTKLVLPAAAPSILAGIHLALVYAWLATLGAEYLLVSGQGIGNTMIDGRELFLMDLVIFGVIVVGLVGFALNWLAARIEHRLLAWRGRSVAQF</sequence>
<feature type="transmembrane region" description="Helical" evidence="7">
    <location>
        <begin position="82"/>
        <end position="104"/>
    </location>
</feature>
<dbReference type="CDD" id="cd06261">
    <property type="entry name" value="TM_PBP2"/>
    <property type="match status" value="1"/>
</dbReference>
<keyword evidence="3" id="KW-1003">Cell membrane</keyword>
<evidence type="ECO:0000256" key="4">
    <source>
        <dbReference type="ARBA" id="ARBA00022692"/>
    </source>
</evidence>
<dbReference type="InterPro" id="IPR000515">
    <property type="entry name" value="MetI-like"/>
</dbReference>
<feature type="transmembrane region" description="Helical" evidence="7">
    <location>
        <begin position="232"/>
        <end position="256"/>
    </location>
</feature>
<feature type="transmembrane region" description="Helical" evidence="7">
    <location>
        <begin position="140"/>
        <end position="159"/>
    </location>
</feature>
<dbReference type="PANTHER" id="PTHR30151">
    <property type="entry name" value="ALKANE SULFONATE ABC TRANSPORTER-RELATED, MEMBRANE SUBUNIT"/>
    <property type="match status" value="1"/>
</dbReference>
<feature type="domain" description="ABC transmembrane type-1" evidence="8">
    <location>
        <begin position="74"/>
        <end position="255"/>
    </location>
</feature>
<dbReference type="PROSITE" id="PS50928">
    <property type="entry name" value="ABC_TM1"/>
    <property type="match status" value="1"/>
</dbReference>
<evidence type="ECO:0000259" key="8">
    <source>
        <dbReference type="PROSITE" id="PS50928"/>
    </source>
</evidence>
<dbReference type="PANTHER" id="PTHR30151:SF38">
    <property type="entry name" value="ALIPHATIC SULFONATES TRANSPORT PERMEASE PROTEIN SSUC-RELATED"/>
    <property type="match status" value="1"/>
</dbReference>
<keyword evidence="5 7" id="KW-1133">Transmembrane helix</keyword>
<dbReference type="EMBL" id="AEEC02000005">
    <property type="protein sequence ID" value="EOA05802.1"/>
    <property type="molecule type" value="Genomic_DNA"/>
</dbReference>
<keyword evidence="6 7" id="KW-0472">Membrane</keyword>
<dbReference type="AlphaFoldDB" id="A0AAI9IGN6"/>
<evidence type="ECO:0000256" key="1">
    <source>
        <dbReference type="ARBA" id="ARBA00004651"/>
    </source>
</evidence>
<dbReference type="InterPro" id="IPR035906">
    <property type="entry name" value="MetI-like_sf"/>
</dbReference>
<evidence type="ECO:0000256" key="3">
    <source>
        <dbReference type="ARBA" id="ARBA00022475"/>
    </source>
</evidence>
<protein>
    <submittedName>
        <fullName evidence="9">ABC transporter permease</fullName>
    </submittedName>
</protein>
<dbReference type="Proteomes" id="UP000006772">
    <property type="component" value="Unassembled WGS sequence"/>
</dbReference>
<evidence type="ECO:0000256" key="5">
    <source>
        <dbReference type="ARBA" id="ARBA00022989"/>
    </source>
</evidence>
<evidence type="ECO:0000256" key="2">
    <source>
        <dbReference type="ARBA" id="ARBA00022448"/>
    </source>
</evidence>
<dbReference type="RefSeq" id="WP_006462168.1">
    <property type="nucleotide sequence ID" value="NZ_AEEC02000005.1"/>
</dbReference>
<keyword evidence="2 7" id="KW-0813">Transport</keyword>
<evidence type="ECO:0000313" key="9">
    <source>
        <dbReference type="EMBL" id="EOA05802.1"/>
    </source>
</evidence>
<evidence type="ECO:0000313" key="10">
    <source>
        <dbReference type="Proteomes" id="UP000006772"/>
    </source>
</evidence>
<evidence type="ECO:0000256" key="6">
    <source>
        <dbReference type="ARBA" id="ARBA00023136"/>
    </source>
</evidence>
<dbReference type="GO" id="GO:0055085">
    <property type="term" value="P:transmembrane transport"/>
    <property type="evidence" value="ECO:0007669"/>
    <property type="project" value="InterPro"/>
</dbReference>
<feature type="transmembrane region" description="Helical" evidence="7">
    <location>
        <begin position="180"/>
        <end position="206"/>
    </location>
</feature>